<protein>
    <submittedName>
        <fullName evidence="9">Sulfatase-like hydrolase/transferase</fullName>
    </submittedName>
</protein>
<keyword evidence="6 7" id="KW-0472">Membrane</keyword>
<keyword evidence="3" id="KW-1003">Cell membrane</keyword>
<feature type="transmembrane region" description="Helical" evidence="7">
    <location>
        <begin position="107"/>
        <end position="128"/>
    </location>
</feature>
<reference evidence="9" key="1">
    <citation type="submission" date="2021-03" db="EMBL/GenBank/DDBJ databases">
        <title>Proteiniclasticum marinus sp. nov., isolated from tidal flat sediment.</title>
        <authorList>
            <person name="Namirimu T."/>
            <person name="Yang J.-A."/>
            <person name="Yang S.-H."/>
            <person name="Kim Y.-J."/>
            <person name="Kwon K.K."/>
        </authorList>
    </citation>
    <scope>NUCLEOTIDE SEQUENCE</scope>
    <source>
        <strain evidence="9">SCR006</strain>
    </source>
</reference>
<dbReference type="InterPro" id="IPR050448">
    <property type="entry name" value="OpgB/LTA_synthase_biosynth"/>
</dbReference>
<gene>
    <name evidence="9" type="ORF">J3A84_14860</name>
</gene>
<evidence type="ECO:0000256" key="2">
    <source>
        <dbReference type="ARBA" id="ARBA00004936"/>
    </source>
</evidence>
<evidence type="ECO:0000256" key="7">
    <source>
        <dbReference type="SAM" id="Phobius"/>
    </source>
</evidence>
<feature type="transmembrane region" description="Helical" evidence="7">
    <location>
        <begin position="7"/>
        <end position="30"/>
    </location>
</feature>
<evidence type="ECO:0000256" key="5">
    <source>
        <dbReference type="ARBA" id="ARBA00022989"/>
    </source>
</evidence>
<dbReference type="CDD" id="cd16015">
    <property type="entry name" value="LTA_synthase"/>
    <property type="match status" value="1"/>
</dbReference>
<dbReference type="Pfam" id="PF00884">
    <property type="entry name" value="Sulfatase"/>
    <property type="match status" value="1"/>
</dbReference>
<dbReference type="InterPro" id="IPR017850">
    <property type="entry name" value="Alkaline_phosphatase_core_sf"/>
</dbReference>
<dbReference type="PANTHER" id="PTHR47371:SF3">
    <property type="entry name" value="PHOSPHOGLYCEROL TRANSFERASE I"/>
    <property type="match status" value="1"/>
</dbReference>
<sequence>MSNKSKWFSTLTVTTVSLSVFLLSSVLWLISNFSNLNMTQIIFHLKVPLEGSDTSFMTSAIFNIIFPSAGAILFTYFLLRLFKKKNLKYSLLLKFKKRRKTITIFKLRYSTMVILLNVAAVLIFRYSFKIMDKQFHFKEFISVQFSDSNFIEENYVFSAGKLRFPDKKRNLIFLYLESMENTYSSIDEGGAFHENYMPELTEIAKSNISFSNNNQLGGNLGGVGTGWTMASMFAHSTGLPLNIPLEGNSMGSYSSFFPGAESLGDVLQSNGYKNYLMIGSEAAFGGRELFFRQHGDYELLDYNWAKKENKIPSDYRVWWGFEDQKLFSMAKEQLTEISKKEEPFNFTMLTVDTHHQDGYVCELCENKFSEQYANVIACSSRQVSDFIDWVAKQDFYENTTVVIVGDHLTMDSDFALDLPEGYSRTLYNAFINVPEDIVPENTLNRKFNSYDYYPSTLASLGVTIDGDRLALGTNLLSSEKTLYEVYGAEMYSELNQKSSFYDNEFLYPN</sequence>
<keyword evidence="5 7" id="KW-1133">Transmembrane helix</keyword>
<dbReference type="EMBL" id="JAFNJU010000018">
    <property type="protein sequence ID" value="MBO1266314.1"/>
    <property type="molecule type" value="Genomic_DNA"/>
</dbReference>
<dbReference type="GO" id="GO:0005886">
    <property type="term" value="C:plasma membrane"/>
    <property type="evidence" value="ECO:0007669"/>
    <property type="project" value="UniProtKB-SubCell"/>
</dbReference>
<evidence type="ECO:0000256" key="3">
    <source>
        <dbReference type="ARBA" id="ARBA00022475"/>
    </source>
</evidence>
<comment type="caution">
    <text evidence="9">The sequence shown here is derived from an EMBL/GenBank/DDBJ whole genome shotgun (WGS) entry which is preliminary data.</text>
</comment>
<proteinExistence type="predicted"/>
<evidence type="ECO:0000256" key="4">
    <source>
        <dbReference type="ARBA" id="ARBA00022692"/>
    </source>
</evidence>
<keyword evidence="9" id="KW-0378">Hydrolase</keyword>
<dbReference type="InterPro" id="IPR000917">
    <property type="entry name" value="Sulfatase_N"/>
</dbReference>
<dbReference type="SUPFAM" id="SSF53649">
    <property type="entry name" value="Alkaline phosphatase-like"/>
    <property type="match status" value="1"/>
</dbReference>
<evidence type="ECO:0000256" key="1">
    <source>
        <dbReference type="ARBA" id="ARBA00004651"/>
    </source>
</evidence>
<accession>A0A939HBW9</accession>
<dbReference type="GO" id="GO:0016787">
    <property type="term" value="F:hydrolase activity"/>
    <property type="evidence" value="ECO:0007669"/>
    <property type="project" value="UniProtKB-KW"/>
</dbReference>
<dbReference type="Gene3D" id="3.40.720.10">
    <property type="entry name" value="Alkaline Phosphatase, subunit A"/>
    <property type="match status" value="1"/>
</dbReference>
<evidence type="ECO:0000313" key="10">
    <source>
        <dbReference type="Proteomes" id="UP000664218"/>
    </source>
</evidence>
<dbReference type="PANTHER" id="PTHR47371">
    <property type="entry name" value="LIPOTEICHOIC ACID SYNTHASE"/>
    <property type="match status" value="1"/>
</dbReference>
<evidence type="ECO:0000313" key="9">
    <source>
        <dbReference type="EMBL" id="MBO1266314.1"/>
    </source>
</evidence>
<comment type="pathway">
    <text evidence="2">Cell wall biogenesis; lipoteichoic acid biosynthesis.</text>
</comment>
<organism evidence="9 10">
    <name type="scientific">Proteiniclasticum aestuarii</name>
    <dbReference type="NCBI Taxonomy" id="2817862"/>
    <lineage>
        <taxon>Bacteria</taxon>
        <taxon>Bacillati</taxon>
        <taxon>Bacillota</taxon>
        <taxon>Clostridia</taxon>
        <taxon>Eubacteriales</taxon>
        <taxon>Clostridiaceae</taxon>
        <taxon>Proteiniclasticum</taxon>
    </lineage>
</organism>
<evidence type="ECO:0000259" key="8">
    <source>
        <dbReference type="Pfam" id="PF00884"/>
    </source>
</evidence>
<name>A0A939HBW9_9CLOT</name>
<dbReference type="AlphaFoldDB" id="A0A939HBW9"/>
<dbReference type="RefSeq" id="WP_207600841.1">
    <property type="nucleotide sequence ID" value="NZ_JAFNJU010000018.1"/>
</dbReference>
<keyword evidence="10" id="KW-1185">Reference proteome</keyword>
<feature type="domain" description="Sulfatase N-terminal" evidence="8">
    <location>
        <begin position="169"/>
        <end position="434"/>
    </location>
</feature>
<keyword evidence="4 7" id="KW-0812">Transmembrane</keyword>
<feature type="transmembrane region" description="Helical" evidence="7">
    <location>
        <begin position="56"/>
        <end position="79"/>
    </location>
</feature>
<evidence type="ECO:0000256" key="6">
    <source>
        <dbReference type="ARBA" id="ARBA00023136"/>
    </source>
</evidence>
<dbReference type="Proteomes" id="UP000664218">
    <property type="component" value="Unassembled WGS sequence"/>
</dbReference>
<comment type="subcellular location">
    <subcellularLocation>
        <location evidence="1">Cell membrane</location>
        <topology evidence="1">Multi-pass membrane protein</topology>
    </subcellularLocation>
</comment>